<dbReference type="Pfam" id="PF22936">
    <property type="entry name" value="Pol_BBD"/>
    <property type="match status" value="1"/>
</dbReference>
<feature type="domain" description="CCHC-type" evidence="4">
    <location>
        <begin position="203"/>
        <end position="218"/>
    </location>
</feature>
<keyword evidence="2" id="KW-0863">Zinc-finger</keyword>
<keyword evidence="2" id="KW-0862">Zinc</keyword>
<evidence type="ECO:0000256" key="2">
    <source>
        <dbReference type="PROSITE-ProRule" id="PRU00047"/>
    </source>
</evidence>
<dbReference type="PANTHER" id="PTHR11439:SF495">
    <property type="entry name" value="REVERSE TRANSCRIPTASE, RNA-DEPENDENT DNA POLYMERASE-RELATED"/>
    <property type="match status" value="1"/>
</dbReference>
<feature type="region of interest" description="Disordered" evidence="3">
    <location>
        <begin position="742"/>
        <end position="770"/>
    </location>
</feature>
<dbReference type="InterPro" id="IPR013103">
    <property type="entry name" value="RVT_2"/>
</dbReference>
<proteinExistence type="predicted"/>
<dbReference type="SUPFAM" id="SSF56672">
    <property type="entry name" value="DNA/RNA polymerases"/>
    <property type="match status" value="1"/>
</dbReference>
<dbReference type="GO" id="GO:0008270">
    <property type="term" value="F:zinc ion binding"/>
    <property type="evidence" value="ECO:0007669"/>
    <property type="project" value="UniProtKB-KW"/>
</dbReference>
<gene>
    <name evidence="5" type="ORF">Tci_009422</name>
</gene>
<feature type="compositionally biased region" description="Basic and acidic residues" evidence="3">
    <location>
        <begin position="751"/>
        <end position="760"/>
    </location>
</feature>
<evidence type="ECO:0000256" key="1">
    <source>
        <dbReference type="ARBA" id="ARBA00022750"/>
    </source>
</evidence>
<evidence type="ECO:0000313" key="5">
    <source>
        <dbReference type="EMBL" id="GEU37444.1"/>
    </source>
</evidence>
<dbReference type="InterPro" id="IPR043502">
    <property type="entry name" value="DNA/RNA_pol_sf"/>
</dbReference>
<keyword evidence="1" id="KW-0064">Aspartyl protease</keyword>
<dbReference type="Pfam" id="PF07727">
    <property type="entry name" value="RVT_2"/>
    <property type="match status" value="1"/>
</dbReference>
<dbReference type="EMBL" id="BKCJ010000930">
    <property type="protein sequence ID" value="GEU37444.1"/>
    <property type="molecule type" value="Genomic_DNA"/>
</dbReference>
<accession>A0A6L2JP78</accession>
<dbReference type="SMART" id="SM00343">
    <property type="entry name" value="ZnF_C2HC"/>
    <property type="match status" value="1"/>
</dbReference>
<dbReference type="SUPFAM" id="SSF57756">
    <property type="entry name" value="Retrovirus zinc finger-like domains"/>
    <property type="match status" value="1"/>
</dbReference>
<feature type="region of interest" description="Disordered" evidence="3">
    <location>
        <begin position="408"/>
        <end position="435"/>
    </location>
</feature>
<keyword evidence="2" id="KW-0479">Metal-binding</keyword>
<organism evidence="5">
    <name type="scientific">Tanacetum cinerariifolium</name>
    <name type="common">Dalmatian daisy</name>
    <name type="synonym">Chrysanthemum cinerariifolium</name>
    <dbReference type="NCBI Taxonomy" id="118510"/>
    <lineage>
        <taxon>Eukaryota</taxon>
        <taxon>Viridiplantae</taxon>
        <taxon>Streptophyta</taxon>
        <taxon>Embryophyta</taxon>
        <taxon>Tracheophyta</taxon>
        <taxon>Spermatophyta</taxon>
        <taxon>Magnoliopsida</taxon>
        <taxon>eudicotyledons</taxon>
        <taxon>Gunneridae</taxon>
        <taxon>Pentapetalae</taxon>
        <taxon>asterids</taxon>
        <taxon>campanulids</taxon>
        <taxon>Asterales</taxon>
        <taxon>Asteraceae</taxon>
        <taxon>Asteroideae</taxon>
        <taxon>Anthemideae</taxon>
        <taxon>Anthemidinae</taxon>
        <taxon>Tanacetum</taxon>
    </lineage>
</organism>
<dbReference type="PROSITE" id="PS50158">
    <property type="entry name" value="ZF_CCHC"/>
    <property type="match status" value="1"/>
</dbReference>
<dbReference type="CDD" id="cd09272">
    <property type="entry name" value="RNase_HI_RT_Ty1"/>
    <property type="match status" value="1"/>
</dbReference>
<keyword evidence="1" id="KW-0378">Hydrolase</keyword>
<dbReference type="GO" id="GO:0004190">
    <property type="term" value="F:aspartic-type endopeptidase activity"/>
    <property type="evidence" value="ECO:0007669"/>
    <property type="project" value="UniProtKB-KW"/>
</dbReference>
<dbReference type="PANTHER" id="PTHR11439">
    <property type="entry name" value="GAG-POL-RELATED RETROTRANSPOSON"/>
    <property type="match status" value="1"/>
</dbReference>
<feature type="compositionally biased region" description="Polar residues" evidence="3">
    <location>
        <begin position="408"/>
        <end position="418"/>
    </location>
</feature>
<reference evidence="5" key="1">
    <citation type="journal article" date="2019" name="Sci. Rep.">
        <title>Draft genome of Tanacetum cinerariifolium, the natural source of mosquito coil.</title>
        <authorList>
            <person name="Yamashiro T."/>
            <person name="Shiraishi A."/>
            <person name="Satake H."/>
            <person name="Nakayama K."/>
        </authorList>
    </citation>
    <scope>NUCLEOTIDE SEQUENCE</scope>
</reference>
<dbReference type="InterPro" id="IPR054722">
    <property type="entry name" value="PolX-like_BBD"/>
</dbReference>
<dbReference type="InterPro" id="IPR001878">
    <property type="entry name" value="Znf_CCHC"/>
</dbReference>
<keyword evidence="1" id="KW-0645">Protease</keyword>
<sequence>MRIEQYFLMIDYSLWKVILNGDSLAPTRVIKGVVQPVAPTTAKQRLARKNELKARGTLLMALADKHQLKFNIHKDAKTLMEAIEKRSLSVSLKFLENLSLSKDINLKFFRSLPTKWRTHTSIWRNKTDLEEQSLDDLFNSIKIYEDEVKSSSSASTSTQNIAFVSSSKTDSTNDPISAAASVSGREGILEPMDLLLWDLICECYNCNKKGHFIRECRSPKDTKRNDACFQAEDEPSNYALMAFTSLRYEYHVVPPPYTRTFMPPKPDSVFHTPPNADKTVHTAFNVKLSPTKPDKDLSPTHKPLAPIIEEWVFDSEDDSETQILQNVPSFVQPSQQVKPPRPFVKHVETSIPAATPQTTIPKPKSQGKIKNRKACFVCKILTQSNLVSITAVRPITTVVPKTNVTRPRQAKTVVTKTYSPPRRHINPSSSHNVRNFPPKVTATKAPMGNPQHALKDKGVIDSGHSRHMTGNMFCLSNFEAINSGYVTFDRNLKGGKISGKGKIKTRKLDFDDVYFVKELKFNLFSVSQMCEKKNSVLFTDTECLVLSFEFKLSDENQVLLRVPRENNMYNVDLKHIVPFGDLTCLFAKATLDESNLWHKRAGHINFKTMNKLLKCNLVRGLPTKVFKTNHTCVACKKGKQHRASCKTKPVSSVNQPLQRVLVTKPQNKTPYKLLHGKTPSIGFMRPFGCLVTILNTLDPLGKFDWKVDEGFLVGYSNTDGHAAFKEKEPEFERRKPEFEIHVSLSSSAQSKKHDDKTKREAKGKRPVGSSTGYRNLSAEFEDFFDNSINEDNVAGSLVPNVRQIFTSSTNTFSADGPSNAAVKLEDIIYSDDEDNVGAEADFTNLETTITVSHIPTTRVHKDHLMTQIIGDLSSATQTRSMTRVAKDQGTKWVFRNNKDERGIVVMNKARLVAQRHTQEEGIDYEEVFAPVEEVYVCQPLGFKDPDYPDKVYKVVNALYGLHQALRAWYETLANYLLENGFQRGKIDQTLFIKRQKGDILLVQIYVDDIIFGSTNKDLCKAFEKLMKDKLQMSLMSELTFFLGLQVKQKPDGVFISQDKYVAKILRKFSLTDGKLASTPIDTENPLQKDPDGEDVDMHTYRSMIGSLMYFTLSRLDIMFAVYACARFQVTPKVSHLHAIKMIFRYLKGKPHLGLWYPKNLPFNLVAYSDSDYAGASLDKKSTTGGCQFLGCRLIFWQCKKQIVVSTSSIEAEYVAATSCCAQLLWI</sequence>
<evidence type="ECO:0000256" key="3">
    <source>
        <dbReference type="SAM" id="MobiDB-lite"/>
    </source>
</evidence>
<dbReference type="InterPro" id="IPR025724">
    <property type="entry name" value="GAG-pre-integrase_dom"/>
</dbReference>
<dbReference type="InterPro" id="IPR036875">
    <property type="entry name" value="Znf_CCHC_sf"/>
</dbReference>
<dbReference type="Pfam" id="PF13976">
    <property type="entry name" value="gag_pre-integrs"/>
    <property type="match status" value="1"/>
</dbReference>
<dbReference type="Gene3D" id="4.10.60.10">
    <property type="entry name" value="Zinc finger, CCHC-type"/>
    <property type="match status" value="1"/>
</dbReference>
<dbReference type="AlphaFoldDB" id="A0A6L2JP78"/>
<comment type="caution">
    <text evidence="5">The sequence shown here is derived from an EMBL/GenBank/DDBJ whole genome shotgun (WGS) entry which is preliminary data.</text>
</comment>
<name>A0A6L2JP78_TANCI</name>
<evidence type="ECO:0000259" key="4">
    <source>
        <dbReference type="PROSITE" id="PS50158"/>
    </source>
</evidence>
<protein>
    <submittedName>
        <fullName evidence="5">Putative ribonuclease H-like domain-containing protein</fullName>
    </submittedName>
</protein>
<dbReference type="GO" id="GO:0003676">
    <property type="term" value="F:nucleic acid binding"/>
    <property type="evidence" value="ECO:0007669"/>
    <property type="project" value="InterPro"/>
</dbReference>